<dbReference type="EMBL" id="JBBWWR010000017">
    <property type="protein sequence ID" value="KAK8945457.1"/>
    <property type="molecule type" value="Genomic_DNA"/>
</dbReference>
<dbReference type="Proteomes" id="UP001412067">
    <property type="component" value="Unassembled WGS sequence"/>
</dbReference>
<dbReference type="InterPro" id="IPR043584">
    <property type="entry name" value="WIP1/2/3/4/5/6"/>
</dbReference>
<accession>A0ABR2LN53</accession>
<name>A0ABR2LN53_9ASPA</name>
<organism evidence="1 3">
    <name type="scientific">Platanthera guangdongensis</name>
    <dbReference type="NCBI Taxonomy" id="2320717"/>
    <lineage>
        <taxon>Eukaryota</taxon>
        <taxon>Viridiplantae</taxon>
        <taxon>Streptophyta</taxon>
        <taxon>Embryophyta</taxon>
        <taxon>Tracheophyta</taxon>
        <taxon>Spermatophyta</taxon>
        <taxon>Magnoliopsida</taxon>
        <taxon>Liliopsida</taxon>
        <taxon>Asparagales</taxon>
        <taxon>Orchidaceae</taxon>
        <taxon>Orchidoideae</taxon>
        <taxon>Orchideae</taxon>
        <taxon>Orchidinae</taxon>
        <taxon>Platanthera</taxon>
    </lineage>
</organism>
<sequence length="56" mass="6569">MHMWEHGSEYIKGPASLKGAQPIGMLKLPCYCCYNGWNNYINYSRAKRFFKCLNSF</sequence>
<gene>
    <name evidence="1" type="primary">TT1</name>
    <name evidence="1" type="ORF">KSP40_PGU000079</name>
    <name evidence="2" type="ORF">KSP40_PGU012870</name>
</gene>
<reference evidence="1 3" key="1">
    <citation type="journal article" date="2022" name="Nat. Plants">
        <title>Genomes of leafy and leafless Platanthera orchids illuminate the evolution of mycoheterotrophy.</title>
        <authorList>
            <person name="Li M.H."/>
            <person name="Liu K.W."/>
            <person name="Li Z."/>
            <person name="Lu H.C."/>
            <person name="Ye Q.L."/>
            <person name="Zhang D."/>
            <person name="Wang J.Y."/>
            <person name="Li Y.F."/>
            <person name="Zhong Z.M."/>
            <person name="Liu X."/>
            <person name="Yu X."/>
            <person name="Liu D.K."/>
            <person name="Tu X.D."/>
            <person name="Liu B."/>
            <person name="Hao Y."/>
            <person name="Liao X.Y."/>
            <person name="Jiang Y.T."/>
            <person name="Sun W.H."/>
            <person name="Chen J."/>
            <person name="Chen Y.Q."/>
            <person name="Ai Y."/>
            <person name="Zhai J.W."/>
            <person name="Wu S.S."/>
            <person name="Zhou Z."/>
            <person name="Hsiao Y.Y."/>
            <person name="Wu W.L."/>
            <person name="Chen Y.Y."/>
            <person name="Lin Y.F."/>
            <person name="Hsu J.L."/>
            <person name="Li C.Y."/>
            <person name="Wang Z.W."/>
            <person name="Zhao X."/>
            <person name="Zhong W.Y."/>
            <person name="Ma X.K."/>
            <person name="Ma L."/>
            <person name="Huang J."/>
            <person name="Chen G.Z."/>
            <person name="Huang M.Z."/>
            <person name="Huang L."/>
            <person name="Peng D.H."/>
            <person name="Luo Y.B."/>
            <person name="Zou S.Q."/>
            <person name="Chen S.P."/>
            <person name="Lan S."/>
            <person name="Tsai W.C."/>
            <person name="Van de Peer Y."/>
            <person name="Liu Z.J."/>
        </authorList>
    </citation>
    <scope>NUCLEOTIDE SEQUENCE [LARGE SCALE GENOMIC DNA]</scope>
    <source>
        <strain evidence="1">Lor288</strain>
    </source>
</reference>
<proteinExistence type="predicted"/>
<evidence type="ECO:0000313" key="1">
    <source>
        <dbReference type="EMBL" id="KAK8945457.1"/>
    </source>
</evidence>
<keyword evidence="3" id="KW-1185">Reference proteome</keyword>
<dbReference type="PANTHER" id="PTHR45878:SF1">
    <property type="entry name" value="ZINC FINGER PROTEIN WIP2"/>
    <property type="match status" value="1"/>
</dbReference>
<evidence type="ECO:0000313" key="2">
    <source>
        <dbReference type="EMBL" id="KAK8946039.1"/>
    </source>
</evidence>
<dbReference type="EMBL" id="JBBWWR010000017">
    <property type="protein sequence ID" value="KAK8946039.1"/>
    <property type="molecule type" value="Genomic_DNA"/>
</dbReference>
<evidence type="ECO:0000313" key="3">
    <source>
        <dbReference type="Proteomes" id="UP001412067"/>
    </source>
</evidence>
<comment type="caution">
    <text evidence="1">The sequence shown here is derived from an EMBL/GenBank/DDBJ whole genome shotgun (WGS) entry which is preliminary data.</text>
</comment>
<dbReference type="PANTHER" id="PTHR45878">
    <property type="entry name" value="ZINC FINGER PROTEIN WIP2"/>
    <property type="match status" value="1"/>
</dbReference>
<reference evidence="1" key="2">
    <citation type="submission" date="2024-02" db="EMBL/GenBank/DDBJ databases">
        <authorList>
            <person name="Li M.-H."/>
            <person name="Liu K.-W."/>
            <person name="Li Z."/>
            <person name="Lu H.-C."/>
            <person name="Ye Q.-L."/>
            <person name="Zhang D."/>
            <person name="Wang J.-Y."/>
            <person name="Li Y.-F."/>
            <person name="Zhong Z.-M."/>
            <person name="Liu X."/>
            <person name="Yu X."/>
            <person name="Liu D.-K."/>
            <person name="Tu X.-D."/>
            <person name="Liu B."/>
            <person name="Hao Y."/>
            <person name="Liao X.-Y."/>
            <person name="Jiang Y.-T."/>
            <person name="Sun W.-H."/>
            <person name="Chen J."/>
            <person name="Ai Y."/>
            <person name="Zhai J.-W."/>
            <person name="Wu S.-S."/>
            <person name="Zhou Z."/>
            <person name="Hsiao Y.-Y."/>
            <person name="Wu W.-L."/>
            <person name="Chen Y.-Y."/>
            <person name="Lin Y.-F."/>
            <person name="Hsu J.-L."/>
            <person name="Li C.-Y."/>
            <person name="Wang Z.-W."/>
            <person name="Zhao X."/>
            <person name="Zhong W.-Y."/>
            <person name="Ma X.-K."/>
            <person name="Ma L."/>
            <person name="Huang J."/>
            <person name="Chen G.-Z."/>
            <person name="Huang M.-Z."/>
            <person name="Huang L."/>
            <person name="Peng D.-H."/>
            <person name="Luo Y.-B."/>
            <person name="Zou S.-Q."/>
            <person name="Chen S.-P."/>
            <person name="Lan S."/>
            <person name="Tsai W.-C."/>
            <person name="Van De Peer Y."/>
            <person name="Liu Z.-J."/>
        </authorList>
    </citation>
    <scope>NUCLEOTIDE SEQUENCE</scope>
    <source>
        <strain evidence="1">Lor288</strain>
        <tissue evidence="1">Flower</tissue>
    </source>
</reference>
<protein>
    <submittedName>
        <fullName evidence="1">Protein TRANSPARENT TESTA 1</fullName>
    </submittedName>
</protein>